<dbReference type="SUPFAM" id="SSF51395">
    <property type="entry name" value="FMN-linked oxidoreductases"/>
    <property type="match status" value="1"/>
</dbReference>
<dbReference type="CDD" id="cd04738">
    <property type="entry name" value="DHOD_2_like"/>
    <property type="match status" value="1"/>
</dbReference>
<dbReference type="InterPro" id="IPR005719">
    <property type="entry name" value="Dihydroorotate_DH_2"/>
</dbReference>
<protein>
    <recommendedName>
        <fullName evidence="7 14">Dihydroorotate dehydrogenase (quinone)</fullName>
        <ecNumber evidence="6 14">1.3.5.2</ecNumber>
    </recommendedName>
</protein>
<reference evidence="16" key="2">
    <citation type="journal article" date="2023" name="ISME Commun">
        <title>Characterization of a bloom-associated alphaproteobacterial lineage, 'Candidatus Phycosocius': insights into freshwater algal-bacterial interactions.</title>
        <authorList>
            <person name="Tanabe Y."/>
            <person name="Yamaguchi H."/>
            <person name="Yoshida M."/>
            <person name="Kai A."/>
            <person name="Okazaki Y."/>
        </authorList>
    </citation>
    <scope>NUCLEOTIDE SEQUENCE</scope>
    <source>
        <strain evidence="16">BOTRYCO-1</strain>
    </source>
</reference>
<gene>
    <name evidence="16" type="ORF">PsB1_0858</name>
</gene>
<comment type="subcellular location">
    <subcellularLocation>
        <location evidence="3">Membrane</location>
    </subcellularLocation>
</comment>
<evidence type="ECO:0000313" key="17">
    <source>
        <dbReference type="Proteomes" id="UP001161064"/>
    </source>
</evidence>
<dbReference type="InterPro" id="IPR005720">
    <property type="entry name" value="Dihydroorotate_DH_cat"/>
</dbReference>
<sequence>MIDLYKGATLALRILPAEAAHQATIKALQSGWGPKAPKDQPEDAIVLAGLQLPNRIGLAAGFDKNAQVPDAMLAAGFGFVECGTVTPRPQAGNPKPRLFRLPEDHAVINRMGFNNDGLTPFVNRLRARWARPGIVGANIGANKDSEDRIKDYVEGMRRVWLHAAYVTINISSPNTPGLRALQTKAALEELLGEVMAMAAIQTRAHGKRPVFLKIAPDLDEAEVRAISETVIAHKIDALIVSNTTIERPDILGSSARGEAGGLSGKPLFQKSTRLLAEFKGALGGAMPLIGVGGVASAQDAQAKFEAGADAIQLYTALIYEGPGLVQRIKDGLRTG</sequence>
<dbReference type="PIRSF" id="PIRSF000164">
    <property type="entry name" value="DHO_oxidase"/>
    <property type="match status" value="1"/>
</dbReference>
<evidence type="ECO:0000256" key="10">
    <source>
        <dbReference type="ARBA" id="ARBA00022975"/>
    </source>
</evidence>
<dbReference type="InterPro" id="IPR050074">
    <property type="entry name" value="DHO_dehydrogenase"/>
</dbReference>
<dbReference type="InterPro" id="IPR013785">
    <property type="entry name" value="Aldolase_TIM"/>
</dbReference>
<keyword evidence="8" id="KW-0285">Flavoprotein</keyword>
<comment type="catalytic activity">
    <reaction evidence="13">
        <text>(S)-dihydroorotate + a quinone = orotate + a quinol</text>
        <dbReference type="Rhea" id="RHEA:30187"/>
        <dbReference type="ChEBI" id="CHEBI:24646"/>
        <dbReference type="ChEBI" id="CHEBI:30839"/>
        <dbReference type="ChEBI" id="CHEBI:30864"/>
        <dbReference type="ChEBI" id="CHEBI:132124"/>
        <dbReference type="EC" id="1.3.5.2"/>
    </reaction>
</comment>
<accession>A0ABQ4PUP3</accession>
<dbReference type="NCBIfam" id="NF003652">
    <property type="entry name" value="PRK05286.2-5"/>
    <property type="match status" value="1"/>
</dbReference>
<dbReference type="EC" id="1.3.5.2" evidence="6 14"/>
<dbReference type="InterPro" id="IPR012135">
    <property type="entry name" value="Dihydroorotate_DH_1_2"/>
</dbReference>
<evidence type="ECO:0000313" key="16">
    <source>
        <dbReference type="EMBL" id="GIU66704.1"/>
    </source>
</evidence>
<evidence type="ECO:0000256" key="3">
    <source>
        <dbReference type="ARBA" id="ARBA00004370"/>
    </source>
</evidence>
<comment type="cofactor">
    <cofactor evidence="1">
        <name>FMN</name>
        <dbReference type="ChEBI" id="CHEBI:58210"/>
    </cofactor>
</comment>
<dbReference type="NCBIfam" id="TIGR01036">
    <property type="entry name" value="pyrD_sub2"/>
    <property type="match status" value="1"/>
</dbReference>
<dbReference type="Proteomes" id="UP001161064">
    <property type="component" value="Unassembled WGS sequence"/>
</dbReference>
<evidence type="ECO:0000259" key="15">
    <source>
        <dbReference type="Pfam" id="PF01180"/>
    </source>
</evidence>
<evidence type="ECO:0000256" key="9">
    <source>
        <dbReference type="ARBA" id="ARBA00022643"/>
    </source>
</evidence>
<name>A0ABQ4PUP3_9PROT</name>
<evidence type="ECO:0000256" key="4">
    <source>
        <dbReference type="ARBA" id="ARBA00005161"/>
    </source>
</evidence>
<keyword evidence="17" id="KW-1185">Reference proteome</keyword>
<organism evidence="16 17">
    <name type="scientific">Candidatus Phycosocius spiralis</name>
    <dbReference type="NCBI Taxonomy" id="2815099"/>
    <lineage>
        <taxon>Bacteria</taxon>
        <taxon>Pseudomonadati</taxon>
        <taxon>Pseudomonadota</taxon>
        <taxon>Alphaproteobacteria</taxon>
        <taxon>Caulobacterales</taxon>
        <taxon>Caulobacterales incertae sedis</taxon>
        <taxon>Candidatus Phycosocius</taxon>
    </lineage>
</organism>
<evidence type="ECO:0000256" key="8">
    <source>
        <dbReference type="ARBA" id="ARBA00022630"/>
    </source>
</evidence>
<dbReference type="PANTHER" id="PTHR48109">
    <property type="entry name" value="DIHYDROOROTATE DEHYDROGENASE (QUINONE), MITOCHONDRIAL-RELATED"/>
    <property type="match status" value="1"/>
</dbReference>
<dbReference type="Pfam" id="PF01180">
    <property type="entry name" value="DHO_dh"/>
    <property type="match status" value="1"/>
</dbReference>
<feature type="domain" description="Dihydroorotate dehydrogenase catalytic" evidence="15">
    <location>
        <begin position="47"/>
        <end position="333"/>
    </location>
</feature>
<dbReference type="PANTHER" id="PTHR48109:SF4">
    <property type="entry name" value="DIHYDROOROTATE DEHYDROGENASE (QUINONE), MITOCHONDRIAL"/>
    <property type="match status" value="1"/>
</dbReference>
<dbReference type="InterPro" id="IPR001295">
    <property type="entry name" value="Dihydroorotate_DH_CS"/>
</dbReference>
<evidence type="ECO:0000256" key="13">
    <source>
        <dbReference type="ARBA" id="ARBA00048639"/>
    </source>
</evidence>
<evidence type="ECO:0000256" key="14">
    <source>
        <dbReference type="NCBIfam" id="TIGR01036"/>
    </source>
</evidence>
<reference evidence="16" key="1">
    <citation type="submission" date="2021-05" db="EMBL/GenBank/DDBJ databases">
        <authorList>
            <person name="Tanabe Y."/>
        </authorList>
    </citation>
    <scope>NUCLEOTIDE SEQUENCE</scope>
    <source>
        <strain evidence="16">BOTRYCO-1</strain>
    </source>
</reference>
<comment type="caution">
    <text evidence="16">The sequence shown here is derived from an EMBL/GenBank/DDBJ whole genome shotgun (WGS) entry which is preliminary data.</text>
</comment>
<comment type="similarity">
    <text evidence="5">Belongs to the dihydroorotate dehydrogenase family. Type 2 subfamily.</text>
</comment>
<dbReference type="EMBL" id="BPFZ01000004">
    <property type="protein sequence ID" value="GIU66704.1"/>
    <property type="molecule type" value="Genomic_DNA"/>
</dbReference>
<evidence type="ECO:0000256" key="5">
    <source>
        <dbReference type="ARBA" id="ARBA00005359"/>
    </source>
</evidence>
<comment type="pathway">
    <text evidence="4">Pyrimidine metabolism; UMP biosynthesis via de novo pathway; orotate from (S)-dihydroorotate (quinone route): step 1/1.</text>
</comment>
<dbReference type="PROSITE" id="PS00912">
    <property type="entry name" value="DHODEHASE_2"/>
    <property type="match status" value="1"/>
</dbReference>
<dbReference type="PROSITE" id="PS00911">
    <property type="entry name" value="DHODEHASE_1"/>
    <property type="match status" value="1"/>
</dbReference>
<keyword evidence="11" id="KW-0560">Oxidoreductase</keyword>
<evidence type="ECO:0000256" key="11">
    <source>
        <dbReference type="ARBA" id="ARBA00023002"/>
    </source>
</evidence>
<evidence type="ECO:0000256" key="6">
    <source>
        <dbReference type="ARBA" id="ARBA00012791"/>
    </source>
</evidence>
<keyword evidence="12" id="KW-0472">Membrane</keyword>
<evidence type="ECO:0000256" key="7">
    <source>
        <dbReference type="ARBA" id="ARBA00018366"/>
    </source>
</evidence>
<evidence type="ECO:0000256" key="12">
    <source>
        <dbReference type="ARBA" id="ARBA00023136"/>
    </source>
</evidence>
<keyword evidence="9" id="KW-0288">FMN</keyword>
<evidence type="ECO:0000256" key="1">
    <source>
        <dbReference type="ARBA" id="ARBA00001917"/>
    </source>
</evidence>
<comment type="function">
    <text evidence="2">Catalyzes the conversion of dihydroorotate to orotate with quinone as electron acceptor.</text>
</comment>
<dbReference type="NCBIfam" id="NF003645">
    <property type="entry name" value="PRK05286.1-2"/>
    <property type="match status" value="1"/>
</dbReference>
<keyword evidence="10" id="KW-0665">Pyrimidine biosynthesis</keyword>
<dbReference type="Gene3D" id="3.20.20.70">
    <property type="entry name" value="Aldolase class I"/>
    <property type="match status" value="1"/>
</dbReference>
<proteinExistence type="inferred from homology"/>
<evidence type="ECO:0000256" key="2">
    <source>
        <dbReference type="ARBA" id="ARBA00003125"/>
    </source>
</evidence>